<dbReference type="InParanoid" id="A0A1Y2EAN4"/>
<dbReference type="Proteomes" id="UP000193689">
    <property type="component" value="Unassembled WGS sequence"/>
</dbReference>
<dbReference type="RefSeq" id="XP_040718918.1">
    <property type="nucleotide sequence ID" value="XM_040865200.1"/>
</dbReference>
<name>A0A1Y2EAN4_9PEZI</name>
<keyword evidence="1" id="KW-0175">Coiled coil</keyword>
<feature type="region of interest" description="Disordered" evidence="2">
    <location>
        <begin position="212"/>
        <end position="233"/>
    </location>
</feature>
<comment type="caution">
    <text evidence="3">The sequence shown here is derived from an EMBL/GenBank/DDBJ whole genome shotgun (WGS) entry which is preliminary data.</text>
</comment>
<feature type="region of interest" description="Disordered" evidence="2">
    <location>
        <begin position="1265"/>
        <end position="1299"/>
    </location>
</feature>
<feature type="region of interest" description="Disordered" evidence="2">
    <location>
        <begin position="1450"/>
        <end position="1487"/>
    </location>
</feature>
<dbReference type="STRING" id="1141098.A0A1Y2EAN4"/>
<proteinExistence type="predicted"/>
<accession>A0A1Y2EAN4</accession>
<evidence type="ECO:0000313" key="3">
    <source>
        <dbReference type="EMBL" id="ORY68631.1"/>
    </source>
</evidence>
<protein>
    <submittedName>
        <fullName evidence="3">Uncharacterized protein</fullName>
    </submittedName>
</protein>
<dbReference type="EMBL" id="MCFJ01000003">
    <property type="protein sequence ID" value="ORY68631.1"/>
    <property type="molecule type" value="Genomic_DNA"/>
</dbReference>
<dbReference type="OrthoDB" id="5422628at2759"/>
<feature type="compositionally biased region" description="Basic and acidic residues" evidence="2">
    <location>
        <begin position="1466"/>
        <end position="1478"/>
    </location>
</feature>
<gene>
    <name evidence="3" type="ORF">BCR38DRAFT_521653</name>
</gene>
<evidence type="ECO:0000256" key="2">
    <source>
        <dbReference type="SAM" id="MobiDB-lite"/>
    </source>
</evidence>
<reference evidence="3 4" key="1">
    <citation type="submission" date="2016-07" db="EMBL/GenBank/DDBJ databases">
        <title>Pervasive Adenine N6-methylation of Active Genes in Fungi.</title>
        <authorList>
            <consortium name="DOE Joint Genome Institute"/>
            <person name="Mondo S.J."/>
            <person name="Dannebaum R.O."/>
            <person name="Kuo R.C."/>
            <person name="Labutti K."/>
            <person name="Haridas S."/>
            <person name="Kuo A."/>
            <person name="Salamov A."/>
            <person name="Ahrendt S.R."/>
            <person name="Lipzen A."/>
            <person name="Sullivan W."/>
            <person name="Andreopoulos W.B."/>
            <person name="Clum A."/>
            <person name="Lindquist E."/>
            <person name="Daum C."/>
            <person name="Ramamoorthy G.K."/>
            <person name="Gryganskyi A."/>
            <person name="Culley D."/>
            <person name="Magnuson J.K."/>
            <person name="James T.Y."/>
            <person name="O'Malley M.A."/>
            <person name="Stajich J.E."/>
            <person name="Spatafora J.W."/>
            <person name="Visel A."/>
            <person name="Grigoriev I.V."/>
        </authorList>
    </citation>
    <scope>NUCLEOTIDE SEQUENCE [LARGE SCALE GENOMIC DNA]</scope>
    <source>
        <strain evidence="3 4">CBS 129021</strain>
    </source>
</reference>
<evidence type="ECO:0000256" key="1">
    <source>
        <dbReference type="SAM" id="Coils"/>
    </source>
</evidence>
<keyword evidence="4" id="KW-1185">Reference proteome</keyword>
<organism evidence="3 4">
    <name type="scientific">Pseudomassariella vexata</name>
    <dbReference type="NCBI Taxonomy" id="1141098"/>
    <lineage>
        <taxon>Eukaryota</taxon>
        <taxon>Fungi</taxon>
        <taxon>Dikarya</taxon>
        <taxon>Ascomycota</taxon>
        <taxon>Pezizomycotina</taxon>
        <taxon>Sordariomycetes</taxon>
        <taxon>Xylariomycetidae</taxon>
        <taxon>Amphisphaeriales</taxon>
        <taxon>Pseudomassariaceae</taxon>
        <taxon>Pseudomassariella</taxon>
    </lineage>
</organism>
<dbReference type="GeneID" id="63781412"/>
<feature type="compositionally biased region" description="Acidic residues" evidence="2">
    <location>
        <begin position="1456"/>
        <end position="1465"/>
    </location>
</feature>
<feature type="coiled-coil region" evidence="1">
    <location>
        <begin position="1352"/>
        <end position="1379"/>
    </location>
</feature>
<evidence type="ECO:0000313" key="4">
    <source>
        <dbReference type="Proteomes" id="UP000193689"/>
    </source>
</evidence>
<sequence>MAECDVVRSDAEIEAMRRNVKYEYGEDNLGDEEEAGPSIRIPQIANFLRDQDCDRGMDWKKKLNLVEKYLEGADELRKQGHPDFQPHLVALLEDCLILVDVHRNFESWNYGKTAWSGDSLLNAYQPKRLPQYPQQNPVPHTKYAVNPWPRKHIALIPRPGCERHTPFLEDLCTSDMNWDTYFQSEPGRVFIRAMTTLGNHESLVFVPSHEPYATPPSTGGTRAPRTPENPDGTNYWELENKVYERCIEGGIEETVASAPLRGHLDTWDQTMVSWSNNRGWRRAAIQQCLNIFTNNENRILNTPWRRVVLPEPVKAQPDIIFHPRALPRDKAAFQHFGTLSAAEQDPSPWTYWYNQYQEQTTYLSAWYRRTFNKEHWGNFTQIALPINYRGPYLFDDKCVYDDHWLRIGRQLKTLKKMLQDINAMHLPGQRWLLETVVRDIDIGALGIPRSRGIIPRHGVDDVDGERDSFQLVDEADAAWLEFLCLPTSNERLILSQHENHDNLLVLLDHRLQTLFNDTITRIFWVPVENPTGIDHQLRVRCVPLLELLPVLNRGGRHLIGDDVKGWEAIDLDDKESEPPNKLFQFTLRQAQDCLFQLARLGRLVYNAPVGFNVPEAEIEAELGHSKGHLRLYQTHDDSDWGSVGPATNDIYPEQRVLWRHESLEACERFNNAYKQKWLEHMTTHKGASLDGPNPGVTGWTEEQYAATFHPEAAYKKGAYKPCGEEHERQGPCWEDLVDYHAVWERKYNVSERTIQFFRNLAYRMGRTLRHYDQLKQKTVKRSTLTQENLNAALDQWQEDVTQGNTIEGQAAHPFAPGGVRDIIEKIEPLNPALKDGDTQTLFGIVREGLIEDAVQNRTMVYPGRLAAYSDRKGWNAEVFERENLWSWAKEPIRSYTAKYRRKNYFDMRRWPVEQQSSETQSRIRTRADEVPRLVPGSQEYNYGIKMRSVSRPHFPQSTGPAGDAWEKQYEVVAQAIRHGPTDELAIHARLGNTDLVIEGDLRPIGDDCITALQAHMFPSLKTTTCIGAGRLEVMGKIREHEEMERRRKTGQLQIGYVMEGGGVYKGTIRLRGYGPSVPGTLESEKAKLQEKEVELKHKKQVLKPMVRPTEVFIPGPAVYPMGDTLFQQVILSQQLEKILKEPEPEKSLPIKWLQSITRWFSSPPNRVPLLPDIDVARAPTSDPHKKRKAPTAFLTPIDIKRRAVEGPDSGVPVRSPSPELNLSLDSRISPEIKIQTLPVASLSTSVERQLKETADRCKMTAERNPYIIGQGDDQPLKYQPAAPQASKSTSTGPTPSNQSVLNLIDDVDQARTELAAKQGHAPDQEAVGGAFNEGMLKSVLHQVKDAVTKSEVIELESENKVHEEELQEIQRELDRSAEREKLNGVLSEGEREDKKGLQMEFKDRERISIGAQDKLASYGALDPRSREELMANMEQFGSKRVDAITAAAPLSKKDGDENEGVDVAEETQRLRESPRVGGDEAPPTLPLKIFKTASPEPTTMSLGEEFEGTAKVQGKKHSMQRARELFDQTFPNGAEQIPTSASQLMCGHYALINSMAAQHPDLPQPRLKSLQKISREMSTAEMNKTFINNTETNMRADHIAGVLRTWGEENGLDLQLGIELHGRDDVYMFPVPDNKYPGGRGRRIVWVHNNDAEDRVRATTGGGVEIMIVNHFEGLRDRGQGKRSRKKARFA</sequence>
<feature type="compositionally biased region" description="Polar residues" evidence="2">
    <location>
        <begin position="1285"/>
        <end position="1299"/>
    </location>
</feature>